<organism evidence="1">
    <name type="scientific">Paraburkholderia sprentiae WSM5005</name>
    <dbReference type="NCBI Taxonomy" id="754502"/>
    <lineage>
        <taxon>Bacteria</taxon>
        <taxon>Pseudomonadati</taxon>
        <taxon>Pseudomonadota</taxon>
        <taxon>Betaproteobacteria</taxon>
        <taxon>Burkholderiales</taxon>
        <taxon>Burkholderiaceae</taxon>
        <taxon>Paraburkholderia</taxon>
    </lineage>
</organism>
<dbReference type="EMBL" id="CP017561">
    <property type="protein sequence ID" value="APA84143.1"/>
    <property type="molecule type" value="Genomic_DNA"/>
</dbReference>
<evidence type="ECO:0000313" key="1">
    <source>
        <dbReference type="EMBL" id="APA84143.1"/>
    </source>
</evidence>
<reference evidence="1" key="1">
    <citation type="submission" date="2016-09" db="EMBL/GenBank/DDBJ databases">
        <title>The Complete Genome of Burkholderia sprentiae wsm5005.</title>
        <authorList>
            <person name="De Meyer S."/>
            <person name="Wang P."/>
            <person name="Terpolilli J."/>
        </authorList>
    </citation>
    <scope>NUCLEOTIDE SEQUENCE [LARGE SCALE GENOMIC DNA]</scope>
    <source>
        <strain evidence="1">WSM5005</strain>
    </source>
</reference>
<dbReference type="AlphaFoldDB" id="A0A1I9YCW0"/>
<protein>
    <submittedName>
        <fullName evidence="1">Uncharacterized protein</fullName>
    </submittedName>
</protein>
<name>A0A1I9YCW0_9BURK</name>
<accession>A0A1I9YCW0</accession>
<gene>
    <name evidence="1" type="ORF">BJG93_01065</name>
</gene>
<proteinExistence type="predicted"/>
<sequence length="77" mass="8254">MQYSSIIRRAMLLAGAYCVVAYGRRSGAAGQCERAAGGHAAGSRRANATKRRRSCVSLRSEVTRLQQQAEADLPASK</sequence>